<evidence type="ECO:0000313" key="2">
    <source>
        <dbReference type="EMBL" id="MRN57114.1"/>
    </source>
</evidence>
<feature type="domain" description="Methyl-accepting transducer" evidence="1">
    <location>
        <begin position="3"/>
        <end position="42"/>
    </location>
</feature>
<name>A0A7X2L526_9BACL</name>
<accession>A0A7X2L526</accession>
<dbReference type="GO" id="GO:0016020">
    <property type="term" value="C:membrane"/>
    <property type="evidence" value="ECO:0007669"/>
    <property type="project" value="InterPro"/>
</dbReference>
<gene>
    <name evidence="2" type="ORF">GJB61_29685</name>
</gene>
<dbReference type="Pfam" id="PF00015">
    <property type="entry name" value="MCPsignal"/>
    <property type="match status" value="1"/>
</dbReference>
<dbReference type="SUPFAM" id="SSF58104">
    <property type="entry name" value="Methyl-accepting chemotaxis protein (MCP) signaling domain"/>
    <property type="match status" value="1"/>
</dbReference>
<dbReference type="InterPro" id="IPR004089">
    <property type="entry name" value="MCPsignal_dom"/>
</dbReference>
<organism evidence="2 3">
    <name type="scientific">Paenibacillus monticola</name>
    <dbReference type="NCBI Taxonomy" id="2666075"/>
    <lineage>
        <taxon>Bacteria</taxon>
        <taxon>Bacillati</taxon>
        <taxon>Bacillota</taxon>
        <taxon>Bacilli</taxon>
        <taxon>Bacillales</taxon>
        <taxon>Paenibacillaceae</taxon>
        <taxon>Paenibacillus</taxon>
    </lineage>
</organism>
<evidence type="ECO:0000313" key="3">
    <source>
        <dbReference type="Proteomes" id="UP000463051"/>
    </source>
</evidence>
<reference evidence="2 3" key="1">
    <citation type="submission" date="2019-11" db="EMBL/GenBank/DDBJ databases">
        <title>Paenibacillus monticola sp. nov., a novel PGPR strain isolated from mountain sample in China.</title>
        <authorList>
            <person name="Zhao Q."/>
            <person name="Li H.-P."/>
            <person name="Zhang J.-L."/>
        </authorList>
    </citation>
    <scope>NUCLEOTIDE SEQUENCE [LARGE SCALE GENOMIC DNA]</scope>
    <source>
        <strain evidence="2 3">LC-T2</strain>
    </source>
</reference>
<keyword evidence="3" id="KW-1185">Reference proteome</keyword>
<comment type="caution">
    <text evidence="2">The sequence shown here is derived from an EMBL/GenBank/DDBJ whole genome shotgun (WGS) entry which is preliminary data.</text>
</comment>
<dbReference type="RefSeq" id="WP_154122603.1">
    <property type="nucleotide sequence ID" value="NZ_WJXB01000020.1"/>
</dbReference>
<proteinExistence type="predicted"/>
<dbReference type="GO" id="GO:0007165">
    <property type="term" value="P:signal transduction"/>
    <property type="evidence" value="ECO:0007669"/>
    <property type="project" value="InterPro"/>
</dbReference>
<dbReference type="AlphaFoldDB" id="A0A7X2L526"/>
<protein>
    <recommendedName>
        <fullName evidence="1">Methyl-accepting transducer domain-containing protein</fullName>
    </recommendedName>
</protein>
<sequence>MERSVNELSSSSSQIQKIVAAVQYIADQTKILSLNATLKVARQENMEEASLKWKRR</sequence>
<dbReference type="Gene3D" id="1.10.287.950">
    <property type="entry name" value="Methyl-accepting chemotaxis protein"/>
    <property type="match status" value="1"/>
</dbReference>
<evidence type="ECO:0000259" key="1">
    <source>
        <dbReference type="Pfam" id="PF00015"/>
    </source>
</evidence>
<dbReference type="Proteomes" id="UP000463051">
    <property type="component" value="Unassembled WGS sequence"/>
</dbReference>
<dbReference type="EMBL" id="WJXB01000020">
    <property type="protein sequence ID" value="MRN57114.1"/>
    <property type="molecule type" value="Genomic_DNA"/>
</dbReference>